<dbReference type="InterPro" id="IPR029065">
    <property type="entry name" value="Enolase_C-like"/>
</dbReference>
<evidence type="ECO:0000256" key="2">
    <source>
        <dbReference type="ARBA" id="ARBA00022723"/>
    </source>
</evidence>
<feature type="binding site" evidence="6">
    <location>
        <position position="241"/>
    </location>
    <ligand>
        <name>Mg(2+)</name>
        <dbReference type="ChEBI" id="CHEBI:18420"/>
    </ligand>
</feature>
<feature type="binding site" evidence="6">
    <location>
        <position position="216"/>
    </location>
    <ligand>
        <name>Mg(2+)</name>
        <dbReference type="ChEBI" id="CHEBI:18420"/>
    </ligand>
</feature>
<feature type="domain" description="Mandelate racemase/muconate lactonizing enzyme C-terminal" evidence="8">
    <location>
        <begin position="141"/>
        <end position="237"/>
    </location>
</feature>
<dbReference type="InterPro" id="IPR029017">
    <property type="entry name" value="Enolase-like_N"/>
</dbReference>
<feature type="active site" description="Proton acceptor; specific for (R)-substrate epimerization" evidence="5">
    <location>
        <position position="162"/>
    </location>
</feature>
<evidence type="ECO:0000256" key="5">
    <source>
        <dbReference type="PIRSR" id="PIRSR634603-1"/>
    </source>
</evidence>
<evidence type="ECO:0000256" key="6">
    <source>
        <dbReference type="PIRSR" id="PIRSR634603-3"/>
    </source>
</evidence>
<keyword evidence="3 6" id="KW-0460">Magnesium</keyword>
<feature type="binding site" evidence="6">
    <location>
        <position position="190"/>
    </location>
    <ligand>
        <name>Mg(2+)</name>
        <dbReference type="ChEBI" id="CHEBI:18420"/>
    </ligand>
</feature>
<dbReference type="EC" id="5.1.1.-" evidence="7"/>
<dbReference type="InterPro" id="IPR034603">
    <property type="entry name" value="Dipeptide_epimerase"/>
</dbReference>
<dbReference type="SUPFAM" id="SSF51604">
    <property type="entry name" value="Enolase C-terminal domain-like"/>
    <property type="match status" value="1"/>
</dbReference>
<dbReference type="InterPro" id="IPR013342">
    <property type="entry name" value="Mandelate_racemase_C"/>
</dbReference>
<evidence type="ECO:0000256" key="3">
    <source>
        <dbReference type="ARBA" id="ARBA00022842"/>
    </source>
</evidence>
<dbReference type="GO" id="GO:0016855">
    <property type="term" value="F:racemase and epimerase activity, acting on amino acids and derivatives"/>
    <property type="evidence" value="ECO:0007669"/>
    <property type="project" value="UniProtKB-UniRule"/>
</dbReference>
<dbReference type="InterPro" id="IPR036849">
    <property type="entry name" value="Enolase-like_C_sf"/>
</dbReference>
<dbReference type="PANTHER" id="PTHR48073:SF2">
    <property type="entry name" value="O-SUCCINYLBENZOATE SYNTHASE"/>
    <property type="match status" value="1"/>
</dbReference>
<dbReference type="EMBL" id="CP120682">
    <property type="protein sequence ID" value="WKN38454.1"/>
    <property type="molecule type" value="Genomic_DNA"/>
</dbReference>
<dbReference type="GO" id="GO:0006518">
    <property type="term" value="P:peptide metabolic process"/>
    <property type="evidence" value="ECO:0007669"/>
    <property type="project" value="UniProtKB-ARBA"/>
</dbReference>
<organism evidence="9">
    <name type="scientific">Roseihalotalea indica</name>
    <dbReference type="NCBI Taxonomy" id="2867963"/>
    <lineage>
        <taxon>Bacteria</taxon>
        <taxon>Pseudomonadati</taxon>
        <taxon>Bacteroidota</taxon>
        <taxon>Cytophagia</taxon>
        <taxon>Cytophagales</taxon>
        <taxon>Catalimonadaceae</taxon>
        <taxon>Roseihalotalea</taxon>
    </lineage>
</organism>
<dbReference type="FunFam" id="3.30.390.10:FF:000009">
    <property type="entry name" value="Hydrophobic dipeptide epimerase"/>
    <property type="match status" value="1"/>
</dbReference>
<dbReference type="CDD" id="cd03319">
    <property type="entry name" value="L-Ala-DL-Glu_epimerase"/>
    <property type="match status" value="1"/>
</dbReference>
<reference evidence="9" key="2">
    <citation type="journal article" date="2024" name="Antonie Van Leeuwenhoek">
        <title>Roseihalotalea indica gen. nov., sp. nov., a halophilic Bacteroidetes from mesopelagic Southwest Indian Ocean with higher carbohydrate metabolic potential.</title>
        <authorList>
            <person name="Chen B."/>
            <person name="Zhang M."/>
            <person name="Lin D."/>
            <person name="Ye J."/>
            <person name="Tang K."/>
        </authorList>
    </citation>
    <scope>NUCLEOTIDE SEQUENCE</scope>
    <source>
        <strain evidence="9">TK19036</strain>
    </source>
</reference>
<feature type="active site" description="Proton acceptor; specific for (S)-substrate epimerization" evidence="5">
    <location>
        <position position="266"/>
    </location>
</feature>
<evidence type="ECO:0000259" key="8">
    <source>
        <dbReference type="SMART" id="SM00922"/>
    </source>
</evidence>
<accession>A0AA49JH54</accession>
<dbReference type="SFLD" id="SFLDG00180">
    <property type="entry name" value="muconate_cycloisomerase"/>
    <property type="match status" value="1"/>
</dbReference>
<dbReference type="GO" id="GO:0000287">
    <property type="term" value="F:magnesium ion binding"/>
    <property type="evidence" value="ECO:0007669"/>
    <property type="project" value="UniProtKB-ARBA"/>
</dbReference>
<name>A0AA49JH54_9BACT</name>
<evidence type="ECO:0000256" key="4">
    <source>
        <dbReference type="ARBA" id="ARBA00023235"/>
    </source>
</evidence>
<dbReference type="SUPFAM" id="SSF54826">
    <property type="entry name" value="Enolase N-terminal domain-like"/>
    <property type="match status" value="1"/>
</dbReference>
<dbReference type="Gene3D" id="3.30.390.10">
    <property type="entry name" value="Enolase-like, N-terminal domain"/>
    <property type="match status" value="1"/>
</dbReference>
<dbReference type="SFLD" id="SFLDS00001">
    <property type="entry name" value="Enolase"/>
    <property type="match status" value="1"/>
</dbReference>
<dbReference type="AlphaFoldDB" id="A0AA49JH54"/>
<sequence>MKIKEIRVRKEDLDLTRPYSIAYRTVTAVSNCIVEIETDTGSLGHGAANPGKYVVGVDVDDTMQALSEDSTDWLIGQDVREMQQLVFEVQQRFTGQAGACAALDIALHDLFAQYLDIPLARFLGQKHQALPTSITIGIKTLDEALEEADEYVGRGFRILKVKLGKSKEEDVALLKKLRERVGKDIIIRVDANQGYNLLQLEDFYYATFGPDLELIEQPLPADAVDEYRKLPTEIKNMVALDETLVNPNDAYNMTCRPRAAGIFNIKLMKCGGIGHAREIANIAKNAGIDLMWGCNDESRISISAALHIALASSNTKYLDLDGSFDLARDVVTGGFELRDGMMHLTDQPGLGVKKV</sequence>
<gene>
    <name evidence="9" type="ORF">K4G66_07030</name>
</gene>
<dbReference type="InterPro" id="IPR013341">
    <property type="entry name" value="Mandelate_racemase_N_dom"/>
</dbReference>
<dbReference type="Gene3D" id="3.20.20.120">
    <property type="entry name" value="Enolase-like C-terminal domain"/>
    <property type="match status" value="1"/>
</dbReference>
<evidence type="ECO:0000256" key="1">
    <source>
        <dbReference type="ARBA" id="ARBA00008031"/>
    </source>
</evidence>
<dbReference type="Pfam" id="PF13378">
    <property type="entry name" value="MR_MLE_C"/>
    <property type="match status" value="1"/>
</dbReference>
<keyword evidence="2 6" id="KW-0479">Metal-binding</keyword>
<evidence type="ECO:0000313" key="9">
    <source>
        <dbReference type="EMBL" id="WKN38454.1"/>
    </source>
</evidence>
<dbReference type="SMART" id="SM00922">
    <property type="entry name" value="MR_MLE"/>
    <property type="match status" value="1"/>
</dbReference>
<protein>
    <recommendedName>
        <fullName evidence="7">Dipeptide epimerase</fullName>
        <ecNumber evidence="7">5.1.1.-</ecNumber>
    </recommendedName>
</protein>
<reference evidence="9" key="1">
    <citation type="journal article" date="2023" name="Comput. Struct. Biotechnol. J.">
        <title>Discovery of a novel marine Bacteroidetes with a rich repertoire of carbohydrate-active enzymes.</title>
        <authorList>
            <person name="Chen B."/>
            <person name="Liu G."/>
            <person name="Chen Q."/>
            <person name="Wang H."/>
            <person name="Liu L."/>
            <person name="Tang K."/>
        </authorList>
    </citation>
    <scope>NUCLEOTIDE SEQUENCE</scope>
    <source>
        <strain evidence="9">TK19036</strain>
    </source>
</reference>
<comment type="similarity">
    <text evidence="1 7">Belongs to the mandelate racemase/muconate lactonizing enzyme family.</text>
</comment>
<dbReference type="Pfam" id="PF02746">
    <property type="entry name" value="MR_MLE_N"/>
    <property type="match status" value="1"/>
</dbReference>
<keyword evidence="4 7" id="KW-0413">Isomerase</keyword>
<dbReference type="PANTHER" id="PTHR48073">
    <property type="entry name" value="O-SUCCINYLBENZOATE SYNTHASE-RELATED"/>
    <property type="match status" value="1"/>
</dbReference>
<evidence type="ECO:0000256" key="7">
    <source>
        <dbReference type="RuleBase" id="RU366006"/>
    </source>
</evidence>
<proteinExistence type="inferred from homology"/>
<comment type="cofactor">
    <cofactor evidence="6 7">
        <name>Mg(2+)</name>
        <dbReference type="ChEBI" id="CHEBI:18420"/>
    </cofactor>
    <text evidence="6 7">Binds 1 Mg(2+) ion per subunit.</text>
</comment>